<dbReference type="Proteomes" id="UP001432322">
    <property type="component" value="Unassembled WGS sequence"/>
</dbReference>
<protein>
    <submittedName>
        <fullName evidence="3">Uncharacterized protein</fullName>
    </submittedName>
</protein>
<comment type="caution">
    <text evidence="3">The sequence shown here is derived from an EMBL/GenBank/DDBJ whole genome shotgun (WGS) entry which is preliminary data.</text>
</comment>
<feature type="transmembrane region" description="Helical" evidence="2">
    <location>
        <begin position="197"/>
        <end position="220"/>
    </location>
</feature>
<proteinExistence type="predicted"/>
<sequence length="238" mass="27755">EGEEEKEEEEEERDEENKKEEEKKQLPVDENDIKYNELTEEEIREEINASLRPDSRGFDTLPVVDVLNEKHHKEEAENNYDRALQIEKEEDDPIDIEPKPASEELLNLKPAVRLTTTMLPELFTPLINGGRVAVKSIKKFRTIGEDSGQDWTEDRNLDDSHVDVGDADDYDKEVYVTSEILPDESRDSNVRRRINFILAYSALFFLLLLLVISCIMCVIVRNRRNAHINRPYKMHDTL</sequence>
<keyword evidence="2" id="KW-0812">Transmembrane</keyword>
<evidence type="ECO:0000256" key="2">
    <source>
        <dbReference type="SAM" id="Phobius"/>
    </source>
</evidence>
<accession>A0AAV5WCJ5</accession>
<feature type="region of interest" description="Disordered" evidence="1">
    <location>
        <begin position="1"/>
        <end position="37"/>
    </location>
</feature>
<feature type="non-terminal residue" evidence="3">
    <location>
        <position position="1"/>
    </location>
</feature>
<gene>
    <name evidence="3" type="ORF">PFISCL1PPCAC_18846</name>
</gene>
<feature type="compositionally biased region" description="Basic and acidic residues" evidence="1">
    <location>
        <begin position="15"/>
        <end position="37"/>
    </location>
</feature>
<keyword evidence="2" id="KW-0472">Membrane</keyword>
<evidence type="ECO:0000313" key="4">
    <source>
        <dbReference type="Proteomes" id="UP001432322"/>
    </source>
</evidence>
<dbReference type="AlphaFoldDB" id="A0AAV5WCJ5"/>
<keyword evidence="2" id="KW-1133">Transmembrane helix</keyword>
<feature type="compositionally biased region" description="Acidic residues" evidence="1">
    <location>
        <begin position="1"/>
        <end position="14"/>
    </location>
</feature>
<keyword evidence="4" id="KW-1185">Reference proteome</keyword>
<organism evidence="3 4">
    <name type="scientific">Pristionchus fissidentatus</name>
    <dbReference type="NCBI Taxonomy" id="1538716"/>
    <lineage>
        <taxon>Eukaryota</taxon>
        <taxon>Metazoa</taxon>
        <taxon>Ecdysozoa</taxon>
        <taxon>Nematoda</taxon>
        <taxon>Chromadorea</taxon>
        <taxon>Rhabditida</taxon>
        <taxon>Rhabditina</taxon>
        <taxon>Diplogasteromorpha</taxon>
        <taxon>Diplogasteroidea</taxon>
        <taxon>Neodiplogasteridae</taxon>
        <taxon>Pristionchus</taxon>
    </lineage>
</organism>
<evidence type="ECO:0000313" key="3">
    <source>
        <dbReference type="EMBL" id="GMT27549.1"/>
    </source>
</evidence>
<name>A0AAV5WCJ5_9BILA</name>
<evidence type="ECO:0000256" key="1">
    <source>
        <dbReference type="SAM" id="MobiDB-lite"/>
    </source>
</evidence>
<reference evidence="3" key="1">
    <citation type="submission" date="2023-10" db="EMBL/GenBank/DDBJ databases">
        <title>Genome assembly of Pristionchus species.</title>
        <authorList>
            <person name="Yoshida K."/>
            <person name="Sommer R.J."/>
        </authorList>
    </citation>
    <scope>NUCLEOTIDE SEQUENCE</scope>
    <source>
        <strain evidence="3">RS5133</strain>
    </source>
</reference>
<dbReference type="EMBL" id="BTSY01000005">
    <property type="protein sequence ID" value="GMT27549.1"/>
    <property type="molecule type" value="Genomic_DNA"/>
</dbReference>